<dbReference type="EMBL" id="PENH01000001">
    <property type="protein sequence ID" value="PJI25508.1"/>
    <property type="molecule type" value="Genomic_DNA"/>
</dbReference>
<evidence type="ECO:0000313" key="3">
    <source>
        <dbReference type="Proteomes" id="UP000229884"/>
    </source>
</evidence>
<gene>
    <name evidence="2" type="ORF">CTM58_12725</name>
    <name evidence="1" type="ORF">CTM59_05325</name>
</gene>
<dbReference type="AlphaFoldDB" id="A0A2M8TRI4"/>
<reference evidence="2 3" key="1">
    <citation type="submission" date="2017-11" db="EMBL/GenBank/DDBJ databases">
        <title>Genome sequencing of Prevotella intermedia KCOM 2832.</title>
        <authorList>
            <person name="Kook J.-K."/>
            <person name="Park S.-N."/>
            <person name="Lim Y.K."/>
        </authorList>
    </citation>
    <scope>NUCLEOTIDE SEQUENCE [LARGE SCALE GENOMIC DNA]</scope>
    <source>
        <strain evidence="2 3">KCOM 2832</strain>
    </source>
</reference>
<organism evidence="2 3">
    <name type="scientific">Prevotella intermedia</name>
    <dbReference type="NCBI Taxonomy" id="28131"/>
    <lineage>
        <taxon>Bacteria</taxon>
        <taxon>Pseudomonadati</taxon>
        <taxon>Bacteroidota</taxon>
        <taxon>Bacteroidia</taxon>
        <taxon>Bacteroidales</taxon>
        <taxon>Prevotellaceae</taxon>
        <taxon>Prevotella</taxon>
    </lineage>
</organism>
<dbReference type="Proteomes" id="UP000231201">
    <property type="component" value="Unassembled WGS sequence"/>
</dbReference>
<dbReference type="Proteomes" id="UP000229884">
    <property type="component" value="Unassembled WGS sequence"/>
</dbReference>
<name>A0A2M8TRI4_PREIN</name>
<accession>A0A2M8TRI4</accession>
<dbReference type="EMBL" id="PENG01000002">
    <property type="protein sequence ID" value="PJI26547.1"/>
    <property type="molecule type" value="Genomic_DNA"/>
</dbReference>
<evidence type="ECO:0000313" key="2">
    <source>
        <dbReference type="EMBL" id="PJI26547.1"/>
    </source>
</evidence>
<evidence type="ECO:0000313" key="1">
    <source>
        <dbReference type="EMBL" id="PJI25508.1"/>
    </source>
</evidence>
<reference evidence="1 4" key="2">
    <citation type="submission" date="2017-11" db="EMBL/GenBank/DDBJ databases">
        <title>Genome sequencing of Prevotella intermedia KCOM 2833.</title>
        <authorList>
            <person name="Kook J.-K."/>
            <person name="Park S.-N."/>
            <person name="Lim Y.K."/>
        </authorList>
    </citation>
    <scope>NUCLEOTIDE SEQUENCE [LARGE SCALE GENOMIC DNA]</scope>
    <source>
        <strain evidence="1 4">KCOM 2833</strain>
    </source>
</reference>
<comment type="caution">
    <text evidence="2">The sequence shown here is derived from an EMBL/GenBank/DDBJ whole genome shotgun (WGS) entry which is preliminary data.</text>
</comment>
<protein>
    <submittedName>
        <fullName evidence="2">Uncharacterized protein</fullName>
    </submittedName>
</protein>
<sequence>MKPMGNKKRENLKQRLEVPSVRLKNSLALGKKRKNCNLLYLQAKIGILFHTRKNMREIYLYLTFLQSIELL</sequence>
<evidence type="ECO:0000313" key="4">
    <source>
        <dbReference type="Proteomes" id="UP000231201"/>
    </source>
</evidence>
<proteinExistence type="predicted"/>